<sequence length="277" mass="30416">MSEPVTEVQPPLLEVVNLARTFGKVSALEDVSMNVRAGEVMCVLGDNGAGKSTLIKTLSGVHLPERGQMFIEGKPVRLRSPRDAREKGIATVYQDLAMVPMLSIARNFFMGAEPVKGIWPFRRFDLGAADAVVRAELEKMGIHVRDSSEPVGTLSGGERQSIAIARAVYFGAKVLILDEPTSALGVKQAGIVLRYIAQARARGCGVILVTHNPHHAWLIGDRFTILNRGRSQGTFSKDQITREELIQRMAGGRELEELTHELGELVREDPRRVASRE</sequence>
<dbReference type="GO" id="GO:0005524">
    <property type="term" value="F:ATP binding"/>
    <property type="evidence" value="ECO:0007669"/>
    <property type="project" value="UniProtKB-KW"/>
</dbReference>
<dbReference type="InterPro" id="IPR003439">
    <property type="entry name" value="ABC_transporter-like_ATP-bd"/>
</dbReference>
<reference evidence="4 5" key="1">
    <citation type="submission" date="2014-04" db="EMBL/GenBank/DDBJ databases">
        <title>Genome assembly of Hyalangium minutum DSM 14724.</title>
        <authorList>
            <person name="Sharma G."/>
            <person name="Subramanian S."/>
        </authorList>
    </citation>
    <scope>NUCLEOTIDE SEQUENCE [LARGE SCALE GENOMIC DNA]</scope>
    <source>
        <strain evidence="4 5">DSM 14724</strain>
    </source>
</reference>
<dbReference type="OrthoDB" id="9809450at2"/>
<name>A0A085WGF2_9BACT</name>
<protein>
    <submittedName>
        <fullName evidence="4">Inositol transport system ATP-binding protein</fullName>
    </submittedName>
</protein>
<keyword evidence="2 4" id="KW-0067">ATP-binding</keyword>
<evidence type="ECO:0000256" key="1">
    <source>
        <dbReference type="ARBA" id="ARBA00022741"/>
    </source>
</evidence>
<dbReference type="SUPFAM" id="SSF52540">
    <property type="entry name" value="P-loop containing nucleoside triphosphate hydrolases"/>
    <property type="match status" value="1"/>
</dbReference>
<evidence type="ECO:0000313" key="4">
    <source>
        <dbReference type="EMBL" id="KFE66765.1"/>
    </source>
</evidence>
<dbReference type="CDD" id="cd03216">
    <property type="entry name" value="ABC_Carb_Monos_I"/>
    <property type="match status" value="1"/>
</dbReference>
<evidence type="ECO:0000313" key="5">
    <source>
        <dbReference type="Proteomes" id="UP000028725"/>
    </source>
</evidence>
<gene>
    <name evidence="4" type="ORF">DB31_8979</name>
</gene>
<dbReference type="Pfam" id="PF00005">
    <property type="entry name" value="ABC_tran"/>
    <property type="match status" value="1"/>
</dbReference>
<comment type="caution">
    <text evidence="4">The sequence shown here is derived from an EMBL/GenBank/DDBJ whole genome shotgun (WGS) entry which is preliminary data.</text>
</comment>
<dbReference type="Gene3D" id="3.40.50.300">
    <property type="entry name" value="P-loop containing nucleotide triphosphate hydrolases"/>
    <property type="match status" value="1"/>
</dbReference>
<feature type="domain" description="ABC transporter" evidence="3">
    <location>
        <begin position="13"/>
        <end position="253"/>
    </location>
</feature>
<dbReference type="PANTHER" id="PTHR43790">
    <property type="entry name" value="CARBOHYDRATE TRANSPORT ATP-BINDING PROTEIN MG119-RELATED"/>
    <property type="match status" value="1"/>
</dbReference>
<dbReference type="Proteomes" id="UP000028725">
    <property type="component" value="Unassembled WGS sequence"/>
</dbReference>
<dbReference type="PATRIC" id="fig|394096.3.peg.5007"/>
<evidence type="ECO:0000256" key="2">
    <source>
        <dbReference type="ARBA" id="ARBA00022840"/>
    </source>
</evidence>
<keyword evidence="5" id="KW-1185">Reference proteome</keyword>
<dbReference type="InterPro" id="IPR027417">
    <property type="entry name" value="P-loop_NTPase"/>
</dbReference>
<dbReference type="PANTHER" id="PTHR43790:SF8">
    <property type="entry name" value="SUGAR ABC TRANSPORTER ATP-BINDING PROTEIN"/>
    <property type="match status" value="1"/>
</dbReference>
<dbReference type="InterPro" id="IPR050107">
    <property type="entry name" value="ABC_carbohydrate_import_ATPase"/>
</dbReference>
<proteinExistence type="predicted"/>
<keyword evidence="1" id="KW-0547">Nucleotide-binding</keyword>
<dbReference type="EMBL" id="JMCB01000009">
    <property type="protein sequence ID" value="KFE66765.1"/>
    <property type="molecule type" value="Genomic_DNA"/>
</dbReference>
<dbReference type="GO" id="GO:0016887">
    <property type="term" value="F:ATP hydrolysis activity"/>
    <property type="evidence" value="ECO:0007669"/>
    <property type="project" value="InterPro"/>
</dbReference>
<dbReference type="SMART" id="SM00382">
    <property type="entry name" value="AAA"/>
    <property type="match status" value="1"/>
</dbReference>
<dbReference type="STRING" id="394096.DB31_8979"/>
<dbReference type="InterPro" id="IPR003593">
    <property type="entry name" value="AAA+_ATPase"/>
</dbReference>
<accession>A0A085WGF2</accession>
<dbReference type="PROSITE" id="PS50893">
    <property type="entry name" value="ABC_TRANSPORTER_2"/>
    <property type="match status" value="1"/>
</dbReference>
<organism evidence="4 5">
    <name type="scientific">Hyalangium minutum</name>
    <dbReference type="NCBI Taxonomy" id="394096"/>
    <lineage>
        <taxon>Bacteria</taxon>
        <taxon>Pseudomonadati</taxon>
        <taxon>Myxococcota</taxon>
        <taxon>Myxococcia</taxon>
        <taxon>Myxococcales</taxon>
        <taxon>Cystobacterineae</taxon>
        <taxon>Archangiaceae</taxon>
        <taxon>Hyalangium</taxon>
    </lineage>
</organism>
<dbReference type="RefSeq" id="WP_044191801.1">
    <property type="nucleotide sequence ID" value="NZ_JMCB01000009.1"/>
</dbReference>
<evidence type="ECO:0000259" key="3">
    <source>
        <dbReference type="PROSITE" id="PS50893"/>
    </source>
</evidence>
<dbReference type="AlphaFoldDB" id="A0A085WGF2"/>